<feature type="DNA-binding region" description="H-T-H motif" evidence="2">
    <location>
        <begin position="29"/>
        <end position="48"/>
    </location>
</feature>
<dbReference type="PANTHER" id="PTHR30055">
    <property type="entry name" value="HTH-TYPE TRANSCRIPTIONAL REGULATOR RUTR"/>
    <property type="match status" value="1"/>
</dbReference>
<dbReference type="InterPro" id="IPR009057">
    <property type="entry name" value="Homeodomain-like_sf"/>
</dbReference>
<dbReference type="PANTHER" id="PTHR30055:SF153">
    <property type="entry name" value="HTH-TYPE TRANSCRIPTIONAL REPRESSOR RV3405C"/>
    <property type="match status" value="1"/>
</dbReference>
<keyword evidence="5" id="KW-1185">Reference proteome</keyword>
<dbReference type="GO" id="GO:0000976">
    <property type="term" value="F:transcription cis-regulatory region binding"/>
    <property type="evidence" value="ECO:0007669"/>
    <property type="project" value="TreeGrafter"/>
</dbReference>
<dbReference type="Gene3D" id="1.10.10.60">
    <property type="entry name" value="Homeodomain-like"/>
    <property type="match status" value="1"/>
</dbReference>
<gene>
    <name evidence="4" type="ORF">D7316_03611</name>
</gene>
<dbReference type="GO" id="GO:0003700">
    <property type="term" value="F:DNA-binding transcription factor activity"/>
    <property type="evidence" value="ECO:0007669"/>
    <property type="project" value="TreeGrafter"/>
</dbReference>
<dbReference type="OrthoDB" id="3267320at2"/>
<evidence type="ECO:0000313" key="5">
    <source>
        <dbReference type="Proteomes" id="UP000271469"/>
    </source>
</evidence>
<protein>
    <submittedName>
        <fullName evidence="4">Putative HTH-type transcriptional regulator</fullName>
    </submittedName>
</protein>
<dbReference type="InterPro" id="IPR050109">
    <property type="entry name" value="HTH-type_TetR-like_transc_reg"/>
</dbReference>
<evidence type="ECO:0000256" key="1">
    <source>
        <dbReference type="ARBA" id="ARBA00023125"/>
    </source>
</evidence>
<evidence type="ECO:0000256" key="2">
    <source>
        <dbReference type="PROSITE-ProRule" id="PRU00335"/>
    </source>
</evidence>
<dbReference type="SUPFAM" id="SSF48498">
    <property type="entry name" value="Tetracyclin repressor-like, C-terminal domain"/>
    <property type="match status" value="1"/>
</dbReference>
<dbReference type="Pfam" id="PF00440">
    <property type="entry name" value="TetR_N"/>
    <property type="match status" value="1"/>
</dbReference>
<dbReference type="EMBL" id="CP033972">
    <property type="protein sequence ID" value="AZG47006.1"/>
    <property type="molecule type" value="Genomic_DNA"/>
</dbReference>
<dbReference type="KEGG" id="gom:D7316_03611"/>
<dbReference type="SUPFAM" id="SSF46689">
    <property type="entry name" value="Homeodomain-like"/>
    <property type="match status" value="1"/>
</dbReference>
<dbReference type="RefSeq" id="WP_124709434.1">
    <property type="nucleotide sequence ID" value="NZ_CP033972.1"/>
</dbReference>
<dbReference type="InterPro" id="IPR001647">
    <property type="entry name" value="HTH_TetR"/>
</dbReference>
<organism evidence="4 5">
    <name type="scientific">Gordonia insulae</name>
    <dbReference type="NCBI Taxonomy" id="2420509"/>
    <lineage>
        <taxon>Bacteria</taxon>
        <taxon>Bacillati</taxon>
        <taxon>Actinomycetota</taxon>
        <taxon>Actinomycetes</taxon>
        <taxon>Mycobacteriales</taxon>
        <taxon>Gordoniaceae</taxon>
        <taxon>Gordonia</taxon>
    </lineage>
</organism>
<keyword evidence="1 2" id="KW-0238">DNA-binding</keyword>
<proteinExistence type="predicted"/>
<evidence type="ECO:0000259" key="3">
    <source>
        <dbReference type="PROSITE" id="PS50977"/>
    </source>
</evidence>
<name>A0A3G8JPX0_9ACTN</name>
<dbReference type="Proteomes" id="UP000271469">
    <property type="component" value="Chromosome"/>
</dbReference>
<feature type="domain" description="HTH tetR-type" evidence="3">
    <location>
        <begin position="6"/>
        <end position="66"/>
    </location>
</feature>
<dbReference type="Gene3D" id="1.10.357.10">
    <property type="entry name" value="Tetracycline Repressor, domain 2"/>
    <property type="match status" value="1"/>
</dbReference>
<dbReference type="AlphaFoldDB" id="A0A3G8JPX0"/>
<reference evidence="4 5" key="1">
    <citation type="submission" date="2018-11" db="EMBL/GenBank/DDBJ databases">
        <title>Gordonia insulae sp. nov., isolated from an island soil.</title>
        <authorList>
            <person name="Kim Y.S."/>
            <person name="Kim S.B."/>
        </authorList>
    </citation>
    <scope>NUCLEOTIDE SEQUENCE [LARGE SCALE GENOMIC DNA]</scope>
    <source>
        <strain evidence="4 5">MMS17-SY073</strain>
    </source>
</reference>
<dbReference type="InterPro" id="IPR036271">
    <property type="entry name" value="Tet_transcr_reg_TetR-rel_C_sf"/>
</dbReference>
<dbReference type="PROSITE" id="PS50977">
    <property type="entry name" value="HTH_TETR_2"/>
    <property type="match status" value="1"/>
</dbReference>
<sequence>MSICKEDIADQVLDAARNCLIRKDGRKVTVAEVAREAGVSRPTVYRRWPDMSEILRALLTREVMSVVAAVTDVTPLRTADFDATIDLVVRVVAALRDDELVAALWREQREFMMPYVFDRLGTSQQGVLDILADSIGRGQERGQVRDGDPDKMASMVLLITQSAIQSRALVESILGDEWSRELHYALSAYLRRPDDLPTAT</sequence>
<evidence type="ECO:0000313" key="4">
    <source>
        <dbReference type="EMBL" id="AZG47006.1"/>
    </source>
</evidence>
<accession>A0A3G8JPX0</accession>